<dbReference type="SMART" id="SM00646">
    <property type="entry name" value="Ami_3"/>
    <property type="match status" value="1"/>
</dbReference>
<dbReference type="RefSeq" id="WP_079410421.1">
    <property type="nucleotide sequence ID" value="NZ_MZGW01000001.1"/>
</dbReference>
<dbReference type="STRING" id="29349.CLOTH_02580"/>
<evidence type="ECO:0000313" key="3">
    <source>
        <dbReference type="EMBL" id="OPJ56976.1"/>
    </source>
</evidence>
<dbReference type="PANTHER" id="PTHR30404:SF0">
    <property type="entry name" value="N-ACETYLMURAMOYL-L-ALANINE AMIDASE AMIC"/>
    <property type="match status" value="1"/>
</dbReference>
<reference evidence="3 4" key="1">
    <citation type="submission" date="2017-03" db="EMBL/GenBank/DDBJ databases">
        <title>Genome sequence of Clostridium thermoalcaliphilum DSM 7309.</title>
        <authorList>
            <person name="Poehlein A."/>
            <person name="Daniel R."/>
        </authorList>
    </citation>
    <scope>NUCLEOTIDE SEQUENCE [LARGE SCALE GENOMIC DNA]</scope>
    <source>
        <strain evidence="3 4">DSM 7309</strain>
    </source>
</reference>
<dbReference type="EC" id="3.5.1.28" evidence="3"/>
<keyword evidence="1 3" id="KW-0378">Hydrolase</keyword>
<dbReference type="GO" id="GO:0008745">
    <property type="term" value="F:N-acetylmuramoyl-L-alanine amidase activity"/>
    <property type="evidence" value="ECO:0007669"/>
    <property type="project" value="UniProtKB-EC"/>
</dbReference>
<evidence type="ECO:0000256" key="1">
    <source>
        <dbReference type="ARBA" id="ARBA00022801"/>
    </source>
</evidence>
<dbReference type="Proteomes" id="UP000190140">
    <property type="component" value="Unassembled WGS sequence"/>
</dbReference>
<keyword evidence="4" id="KW-1185">Reference proteome</keyword>
<dbReference type="Pfam" id="PF01520">
    <property type="entry name" value="Amidase_3"/>
    <property type="match status" value="1"/>
</dbReference>
<dbReference type="AlphaFoldDB" id="A0A1V4IAL5"/>
<dbReference type="EMBL" id="MZGW01000001">
    <property type="protein sequence ID" value="OPJ56976.1"/>
    <property type="molecule type" value="Genomic_DNA"/>
</dbReference>
<dbReference type="Gene3D" id="3.30.70.1070">
    <property type="entry name" value="Sporulation related repeat"/>
    <property type="match status" value="1"/>
</dbReference>
<protein>
    <submittedName>
        <fullName evidence="3">Sporulation-specific N-acetylmuramoyl-L-alanine amidase</fullName>
        <ecNumber evidence="3">3.5.1.28</ecNumber>
    </submittedName>
</protein>
<dbReference type="OrthoDB" id="9772024at2"/>
<accession>A0A1V4IAL5</accession>
<dbReference type="InterPro" id="IPR050695">
    <property type="entry name" value="N-acetylmuramoyl_amidase_3"/>
</dbReference>
<dbReference type="SUPFAM" id="SSF53187">
    <property type="entry name" value="Zn-dependent exopeptidases"/>
    <property type="match status" value="1"/>
</dbReference>
<dbReference type="Pfam" id="PF05036">
    <property type="entry name" value="SPOR"/>
    <property type="match status" value="1"/>
</dbReference>
<dbReference type="CDD" id="cd02696">
    <property type="entry name" value="MurNAc-LAA"/>
    <property type="match status" value="1"/>
</dbReference>
<dbReference type="GO" id="GO:0009253">
    <property type="term" value="P:peptidoglycan catabolic process"/>
    <property type="evidence" value="ECO:0007669"/>
    <property type="project" value="InterPro"/>
</dbReference>
<dbReference type="InterPro" id="IPR002508">
    <property type="entry name" value="MurNAc-LAA_cat"/>
</dbReference>
<comment type="caution">
    <text evidence="3">The sequence shown here is derived from an EMBL/GenBank/DDBJ whole genome shotgun (WGS) entry which is preliminary data.</text>
</comment>
<evidence type="ECO:0000313" key="4">
    <source>
        <dbReference type="Proteomes" id="UP000190140"/>
    </source>
</evidence>
<dbReference type="InterPro" id="IPR007730">
    <property type="entry name" value="SPOR-like_dom"/>
</dbReference>
<organism evidence="3 4">
    <name type="scientific">Alkalithermobacter paradoxus</name>
    <dbReference type="NCBI Taxonomy" id="29349"/>
    <lineage>
        <taxon>Bacteria</taxon>
        <taxon>Bacillati</taxon>
        <taxon>Bacillota</taxon>
        <taxon>Clostridia</taxon>
        <taxon>Peptostreptococcales</taxon>
        <taxon>Tepidibacteraceae</taxon>
        <taxon>Alkalithermobacter</taxon>
    </lineage>
</organism>
<dbReference type="SUPFAM" id="SSF110997">
    <property type="entry name" value="Sporulation related repeat"/>
    <property type="match status" value="1"/>
</dbReference>
<feature type="domain" description="SPOR" evidence="2">
    <location>
        <begin position="185"/>
        <end position="227"/>
    </location>
</feature>
<dbReference type="PROSITE" id="PS51724">
    <property type="entry name" value="SPOR"/>
    <property type="match status" value="1"/>
</dbReference>
<name>A0A1V4IAL5_9FIRM</name>
<dbReference type="GO" id="GO:0030288">
    <property type="term" value="C:outer membrane-bounded periplasmic space"/>
    <property type="evidence" value="ECO:0007669"/>
    <property type="project" value="TreeGrafter"/>
</dbReference>
<dbReference type="GO" id="GO:0042834">
    <property type="term" value="F:peptidoglycan binding"/>
    <property type="evidence" value="ECO:0007669"/>
    <property type="project" value="InterPro"/>
</dbReference>
<dbReference type="Gene3D" id="3.40.630.40">
    <property type="entry name" value="Zn-dependent exopeptidases"/>
    <property type="match status" value="1"/>
</dbReference>
<evidence type="ECO:0000259" key="2">
    <source>
        <dbReference type="PROSITE" id="PS51724"/>
    </source>
</evidence>
<proteinExistence type="predicted"/>
<gene>
    <name evidence="3" type="primary">cwlC_1</name>
    <name evidence="3" type="ORF">CLOTH_02580</name>
</gene>
<dbReference type="InterPro" id="IPR036680">
    <property type="entry name" value="SPOR-like_sf"/>
</dbReference>
<dbReference type="PANTHER" id="PTHR30404">
    <property type="entry name" value="N-ACETYLMURAMOYL-L-ALANINE AMIDASE"/>
    <property type="match status" value="1"/>
</dbReference>
<sequence length="227" mass="25583">MAKIFIDAGHGGADPGATYRDRLEKDDNLEIARLIVNEIKRHNIEVIESRKEDVAVSLQQRAVLANSSNADYFISIHRNASMPEQGQGVETYVFENASTKSRQLAQKVQERLVELGFRNRGVKTANFYVLRQTKMPAILIELGFIDNTNDNNLFDNKKDEIVKAIVISILDAVGVEYQEQNQANTGKKIVYRVMAGSFSSRENAQRQVDRLKQAGFDAIIMTFEIDS</sequence>